<proteinExistence type="predicted"/>
<evidence type="ECO:0000313" key="1">
    <source>
        <dbReference type="EMBL" id="ADN15521.1"/>
    </source>
</evidence>
<accession>E0UG20</accession>
<protein>
    <submittedName>
        <fullName evidence="1">Uncharacterized protein</fullName>
    </submittedName>
</protein>
<dbReference type="EMBL" id="CP002198">
    <property type="protein sequence ID" value="ADN15521.1"/>
    <property type="molecule type" value="Genomic_DNA"/>
</dbReference>
<dbReference type="KEGG" id="cyj:Cyan7822_3580"/>
<dbReference type="eggNOG" id="ENOG5030QY7">
    <property type="taxonomic scope" value="Bacteria"/>
</dbReference>
<dbReference type="RefSeq" id="WP_013323590.1">
    <property type="nucleotide sequence ID" value="NC_014501.1"/>
</dbReference>
<dbReference type="HOGENOM" id="CLU_087256_0_0_3"/>
<dbReference type="OrthoDB" id="565210at2"/>
<name>E0UG20_GLOV7</name>
<evidence type="ECO:0000313" key="2">
    <source>
        <dbReference type="Proteomes" id="UP000008206"/>
    </source>
</evidence>
<organism evidence="1 2">
    <name type="scientific">Gloeothece verrucosa (strain PCC 7822)</name>
    <name type="common">Cyanothece sp. (strain PCC 7822)</name>
    <dbReference type="NCBI Taxonomy" id="497965"/>
    <lineage>
        <taxon>Bacteria</taxon>
        <taxon>Bacillati</taxon>
        <taxon>Cyanobacteriota</taxon>
        <taxon>Cyanophyceae</taxon>
        <taxon>Oscillatoriophycideae</taxon>
        <taxon>Chroococcales</taxon>
        <taxon>Aphanothecaceae</taxon>
        <taxon>Gloeothece</taxon>
        <taxon>Gloeothece verrucosa</taxon>
    </lineage>
</organism>
<gene>
    <name evidence="1" type="ordered locus">Cyan7822_3580</name>
</gene>
<dbReference type="STRING" id="497965.Cyan7822_3580"/>
<keyword evidence="2" id="KW-1185">Reference proteome</keyword>
<sequence length="250" mass="29979">MYDLQLKGFENNLTTDILKNIEYLKEHLDDILEVSEKILIKNLINETEFCLEQVKDNSKSYQQKTVIFEKLTEHLNRVLQHYKQYIDKFNDNFIAISLYYLKNYSTAYFRLFGALFFINEGKTGQYKDDLERVVKGFNILAETIDVFYDCFSISTLKQIYESAKHTIFVSERNQKRYWESELELSNLFTQLRAYSSLIILKLKDYIEQSNSSFDFWESVQEFREKNNLDEEGIEPEEWLQNLRDDAQDVR</sequence>
<reference evidence="2" key="1">
    <citation type="journal article" date="2011" name="MBio">
        <title>Novel metabolic attributes of the genus Cyanothece, comprising a group of unicellular nitrogen-fixing Cyanobacteria.</title>
        <authorList>
            <person name="Bandyopadhyay A."/>
            <person name="Elvitigala T."/>
            <person name="Welsh E."/>
            <person name="Stockel J."/>
            <person name="Liberton M."/>
            <person name="Min H."/>
            <person name="Sherman L.A."/>
            <person name="Pakrasi H.B."/>
        </authorList>
    </citation>
    <scope>NUCLEOTIDE SEQUENCE [LARGE SCALE GENOMIC DNA]</scope>
    <source>
        <strain evidence="2">PCC 7822</strain>
    </source>
</reference>
<dbReference type="Proteomes" id="UP000008206">
    <property type="component" value="Chromosome"/>
</dbReference>
<dbReference type="AlphaFoldDB" id="E0UG20"/>